<dbReference type="EMBL" id="LAZR01046718">
    <property type="protein sequence ID" value="KKK95877.1"/>
    <property type="molecule type" value="Genomic_DNA"/>
</dbReference>
<sequence>TEENTYSPPSGGRHCKECTTLRGKDRYYRLKRERQDEKMSEMPRKIAA</sequence>
<comment type="caution">
    <text evidence="1">The sequence shown here is derived from an EMBL/GenBank/DDBJ whole genome shotgun (WGS) entry which is preliminary data.</text>
</comment>
<proteinExistence type="predicted"/>
<dbReference type="AlphaFoldDB" id="A0A0F8ZPU1"/>
<reference evidence="1" key="1">
    <citation type="journal article" date="2015" name="Nature">
        <title>Complex archaea that bridge the gap between prokaryotes and eukaryotes.</title>
        <authorList>
            <person name="Spang A."/>
            <person name="Saw J.H."/>
            <person name="Jorgensen S.L."/>
            <person name="Zaremba-Niedzwiedzka K."/>
            <person name="Martijn J."/>
            <person name="Lind A.E."/>
            <person name="van Eijk R."/>
            <person name="Schleper C."/>
            <person name="Guy L."/>
            <person name="Ettema T.J."/>
        </authorList>
    </citation>
    <scope>NUCLEOTIDE SEQUENCE</scope>
</reference>
<organism evidence="1">
    <name type="scientific">marine sediment metagenome</name>
    <dbReference type="NCBI Taxonomy" id="412755"/>
    <lineage>
        <taxon>unclassified sequences</taxon>
        <taxon>metagenomes</taxon>
        <taxon>ecological metagenomes</taxon>
    </lineage>
</organism>
<accession>A0A0F8ZPU1</accession>
<name>A0A0F8ZPU1_9ZZZZ</name>
<protein>
    <submittedName>
        <fullName evidence="1">Uncharacterized protein</fullName>
    </submittedName>
</protein>
<gene>
    <name evidence="1" type="ORF">LCGC14_2668440</name>
</gene>
<feature type="non-terminal residue" evidence="1">
    <location>
        <position position="1"/>
    </location>
</feature>
<evidence type="ECO:0000313" key="1">
    <source>
        <dbReference type="EMBL" id="KKK95877.1"/>
    </source>
</evidence>